<evidence type="ECO:0000256" key="15">
    <source>
        <dbReference type="SAM" id="SignalP"/>
    </source>
</evidence>
<keyword evidence="9" id="KW-0067">ATP-binding</keyword>
<keyword evidence="3" id="KW-0433">Leucine-rich repeat</keyword>
<dbReference type="SMART" id="SM00369">
    <property type="entry name" value="LRR_TYP"/>
    <property type="match status" value="8"/>
</dbReference>
<keyword evidence="18" id="KW-1185">Reference proteome</keyword>
<sequence>MGLHLLSSFLLALLLGSSAAQQANTDGFFVRDFLQKMGGDVPPAAGEGGDSPPSVCSWRGVFCDTSGKRVLKLSASAAGLSGEIPENTLGKLATLRHLDLSRNNITGFSSDFWGLGSSLRSLNLSGNQISGRLPNNVGNFGLLEMLDLSHNAFSGEIPTTVGSLAALRILNLTGNKLEGVIPDGFLGCRSLVVVDLSSNQLTGRIPEELGSALRNLTVLNLAGNRISGRLANFSGMASFVSLNLSGNQLQGSVQGVFQAPLRVIDLSRNQFQGHVSPVSSDSSFNWSRLEHLDLSENHLSGELFPDLNEGLSLRHLAMARNRFSQQRFPSLEKLSRLQFLNLSATGLAGGIHAGISRLSGLVVLDLSRNHLTGRIPDLGTGDLAVVDLSFNNLTGELPPALLQKLPELQRFNFSFNNLTLCSAELSLESYRSSFLGSQNDCPIAANPELLQRREKTRRWGLKVKLAVAVAVVMAVVFLLTGLVCLAVGCRRTRRWAAKQLSVREEPTTVSGPFSFQTDSTTWVADVGAAAAVPVVIFEKPLLSFTFADLLSATSHFDRGTLLAEGRFGPVYHGFLPGGLHVAVKVLVRSSSSSPEEDSGAAARELDRLGRIRHPNLVPLTGYCLAGDQRIAIYEYMENGNLQNLLHDLPLGVHATEDWSNDTWEEEEKKDGAQSITSEGQATWRFRHRIALGAARALAFLHHGCIPQIVHMDVKASSIFLDSSFEPRLSDFGLAKLAGGDLAAEIARGSPGYAPPELAGGGAATAKSDVYGFGVVLFELVTGKKPLGDDYEEGETSLVSWVRGLVKRNEVAAAVDPKVSETGSEKQMEEALRIGYLCTADSPAKRPSMQQIVGLLKDIEPIVDQ</sequence>
<keyword evidence="10 14" id="KW-1133">Transmembrane helix</keyword>
<keyword evidence="6 15" id="KW-0732">Signal</keyword>
<dbReference type="Gene3D" id="1.10.510.10">
    <property type="entry name" value="Transferase(Phosphotransferase) domain 1"/>
    <property type="match status" value="1"/>
</dbReference>
<dbReference type="GO" id="GO:0016020">
    <property type="term" value="C:membrane"/>
    <property type="evidence" value="ECO:0007669"/>
    <property type="project" value="UniProtKB-SubCell"/>
</dbReference>
<dbReference type="FunFam" id="3.30.200.20:FF:000466">
    <property type="entry name" value="Putative LRR receptor-like serine/threonine-protein kinase"/>
    <property type="match status" value="1"/>
</dbReference>
<dbReference type="OrthoDB" id="1394818at2759"/>
<feature type="domain" description="Protein kinase" evidence="16">
    <location>
        <begin position="556"/>
        <end position="862"/>
    </location>
</feature>
<organism evidence="17 18">
    <name type="scientific">Spirodela intermedia</name>
    <name type="common">Intermediate duckweed</name>
    <dbReference type="NCBI Taxonomy" id="51605"/>
    <lineage>
        <taxon>Eukaryota</taxon>
        <taxon>Viridiplantae</taxon>
        <taxon>Streptophyta</taxon>
        <taxon>Embryophyta</taxon>
        <taxon>Tracheophyta</taxon>
        <taxon>Spermatophyta</taxon>
        <taxon>Magnoliopsida</taxon>
        <taxon>Liliopsida</taxon>
        <taxon>Araceae</taxon>
        <taxon>Lemnoideae</taxon>
        <taxon>Spirodela</taxon>
    </lineage>
</organism>
<dbReference type="SUPFAM" id="SSF52058">
    <property type="entry name" value="L domain-like"/>
    <property type="match status" value="2"/>
</dbReference>
<dbReference type="InterPro" id="IPR051824">
    <property type="entry name" value="LRR_Rcpt-Like_S/T_Kinase"/>
</dbReference>
<dbReference type="GO" id="GO:0005524">
    <property type="term" value="F:ATP binding"/>
    <property type="evidence" value="ECO:0007669"/>
    <property type="project" value="UniProtKB-KW"/>
</dbReference>
<dbReference type="InterPro" id="IPR001611">
    <property type="entry name" value="Leu-rich_rpt"/>
</dbReference>
<dbReference type="Gene3D" id="3.30.200.20">
    <property type="entry name" value="Phosphorylase Kinase, domain 1"/>
    <property type="match status" value="1"/>
</dbReference>
<dbReference type="GO" id="GO:0004672">
    <property type="term" value="F:protein kinase activity"/>
    <property type="evidence" value="ECO:0007669"/>
    <property type="project" value="InterPro"/>
</dbReference>
<comment type="subcellular location">
    <subcellularLocation>
        <location evidence="1">Membrane</location>
        <topology evidence="1">Single-pass type I membrane protein</topology>
    </subcellularLocation>
</comment>
<evidence type="ECO:0000256" key="6">
    <source>
        <dbReference type="ARBA" id="ARBA00022729"/>
    </source>
</evidence>
<feature type="signal peptide" evidence="15">
    <location>
        <begin position="1"/>
        <end position="20"/>
    </location>
</feature>
<accession>A0A7I8LFS3</accession>
<keyword evidence="12" id="KW-0675">Receptor</keyword>
<keyword evidence="5 14" id="KW-0812">Transmembrane</keyword>
<evidence type="ECO:0000313" key="17">
    <source>
        <dbReference type="EMBL" id="CAA7408084.1"/>
    </source>
</evidence>
<reference evidence="17" key="1">
    <citation type="submission" date="2020-02" db="EMBL/GenBank/DDBJ databases">
        <authorList>
            <person name="Scholz U."/>
            <person name="Mascher M."/>
            <person name="Fiebig A."/>
        </authorList>
    </citation>
    <scope>NUCLEOTIDE SEQUENCE</scope>
</reference>
<keyword evidence="13" id="KW-0325">Glycoprotein</keyword>
<keyword evidence="4" id="KW-0808">Transferase</keyword>
<evidence type="ECO:0000256" key="8">
    <source>
        <dbReference type="ARBA" id="ARBA00022741"/>
    </source>
</evidence>
<feature type="transmembrane region" description="Helical" evidence="14">
    <location>
        <begin position="465"/>
        <end position="489"/>
    </location>
</feature>
<dbReference type="InterPro" id="IPR001245">
    <property type="entry name" value="Ser-Thr/Tyr_kinase_cat_dom"/>
</dbReference>
<evidence type="ECO:0000256" key="1">
    <source>
        <dbReference type="ARBA" id="ARBA00004479"/>
    </source>
</evidence>
<dbReference type="InterPro" id="IPR000719">
    <property type="entry name" value="Prot_kinase_dom"/>
</dbReference>
<evidence type="ECO:0000256" key="5">
    <source>
        <dbReference type="ARBA" id="ARBA00022692"/>
    </source>
</evidence>
<dbReference type="InterPro" id="IPR003591">
    <property type="entry name" value="Leu-rich_rpt_typical-subtyp"/>
</dbReference>
<evidence type="ECO:0000256" key="9">
    <source>
        <dbReference type="ARBA" id="ARBA00022840"/>
    </source>
</evidence>
<evidence type="ECO:0000256" key="3">
    <source>
        <dbReference type="ARBA" id="ARBA00022614"/>
    </source>
</evidence>
<evidence type="ECO:0000256" key="2">
    <source>
        <dbReference type="ARBA" id="ARBA00022553"/>
    </source>
</evidence>
<dbReference type="Gene3D" id="3.80.10.10">
    <property type="entry name" value="Ribonuclease Inhibitor"/>
    <property type="match status" value="3"/>
</dbReference>
<evidence type="ECO:0000256" key="11">
    <source>
        <dbReference type="ARBA" id="ARBA00023136"/>
    </source>
</evidence>
<evidence type="ECO:0000256" key="10">
    <source>
        <dbReference type="ARBA" id="ARBA00022989"/>
    </source>
</evidence>
<evidence type="ECO:0000256" key="14">
    <source>
        <dbReference type="SAM" id="Phobius"/>
    </source>
</evidence>
<dbReference type="PANTHER" id="PTHR48006:SF20">
    <property type="entry name" value="OS08G0276400 PROTEIN"/>
    <property type="match status" value="1"/>
</dbReference>
<evidence type="ECO:0000256" key="13">
    <source>
        <dbReference type="ARBA" id="ARBA00023180"/>
    </source>
</evidence>
<evidence type="ECO:0000259" key="16">
    <source>
        <dbReference type="PROSITE" id="PS50011"/>
    </source>
</evidence>
<dbReference type="AlphaFoldDB" id="A0A7I8LFS3"/>
<keyword evidence="8" id="KW-0547">Nucleotide-binding</keyword>
<keyword evidence="11 14" id="KW-0472">Membrane</keyword>
<dbReference type="SUPFAM" id="SSF56112">
    <property type="entry name" value="Protein kinase-like (PK-like)"/>
    <property type="match status" value="1"/>
</dbReference>
<dbReference type="Pfam" id="PF00560">
    <property type="entry name" value="LRR_1"/>
    <property type="match status" value="3"/>
</dbReference>
<name>A0A7I8LFS3_SPIIN</name>
<evidence type="ECO:0000256" key="7">
    <source>
        <dbReference type="ARBA" id="ARBA00022737"/>
    </source>
</evidence>
<proteinExistence type="predicted"/>
<dbReference type="PROSITE" id="PS50011">
    <property type="entry name" value="PROTEIN_KINASE_DOM"/>
    <property type="match status" value="1"/>
</dbReference>
<dbReference type="Pfam" id="PF13516">
    <property type="entry name" value="LRR_6"/>
    <property type="match status" value="1"/>
</dbReference>
<gene>
    <name evidence="17" type="ORF">SI8410_14018762</name>
</gene>
<keyword evidence="7" id="KW-0677">Repeat</keyword>
<protein>
    <recommendedName>
        <fullName evidence="16">Protein kinase domain-containing protein</fullName>
    </recommendedName>
</protein>
<dbReference type="FunFam" id="1.10.510.10:FF:000388">
    <property type="entry name" value="Leucine-rich repeat receptor-like tyrosine-protein kinase PXC3"/>
    <property type="match status" value="1"/>
</dbReference>
<evidence type="ECO:0000313" key="18">
    <source>
        <dbReference type="Proteomes" id="UP000663760"/>
    </source>
</evidence>
<dbReference type="InterPro" id="IPR032675">
    <property type="entry name" value="LRR_dom_sf"/>
</dbReference>
<dbReference type="FunFam" id="3.80.10.10:FF:000400">
    <property type="entry name" value="Nuclear pore complex protein NUP107"/>
    <property type="match status" value="1"/>
</dbReference>
<dbReference type="EMBL" id="LR746277">
    <property type="protein sequence ID" value="CAA7408084.1"/>
    <property type="molecule type" value="Genomic_DNA"/>
</dbReference>
<dbReference type="FunFam" id="3.80.10.10:FF:001678">
    <property type="entry name" value="Calmodulin-binding receptor kinase CaMRLK"/>
    <property type="match status" value="1"/>
</dbReference>
<dbReference type="PANTHER" id="PTHR48006">
    <property type="entry name" value="LEUCINE-RICH REPEAT-CONTAINING PROTEIN DDB_G0281931-RELATED"/>
    <property type="match status" value="1"/>
</dbReference>
<keyword evidence="2" id="KW-0597">Phosphoprotein</keyword>
<dbReference type="InterPro" id="IPR011009">
    <property type="entry name" value="Kinase-like_dom_sf"/>
</dbReference>
<dbReference type="Pfam" id="PF07714">
    <property type="entry name" value="PK_Tyr_Ser-Thr"/>
    <property type="match status" value="1"/>
</dbReference>
<feature type="chain" id="PRO_5029862751" description="Protein kinase domain-containing protein" evidence="15">
    <location>
        <begin position="21"/>
        <end position="864"/>
    </location>
</feature>
<dbReference type="Pfam" id="PF13855">
    <property type="entry name" value="LRR_8"/>
    <property type="match status" value="2"/>
</dbReference>
<dbReference type="PRINTS" id="PR00019">
    <property type="entry name" value="LEURICHRPT"/>
</dbReference>
<evidence type="ECO:0000256" key="4">
    <source>
        <dbReference type="ARBA" id="ARBA00022679"/>
    </source>
</evidence>
<dbReference type="Proteomes" id="UP000663760">
    <property type="component" value="Chromosome 14"/>
</dbReference>
<evidence type="ECO:0000256" key="12">
    <source>
        <dbReference type="ARBA" id="ARBA00023170"/>
    </source>
</evidence>